<dbReference type="Proteomes" id="UP000642571">
    <property type="component" value="Unassembled WGS sequence"/>
</dbReference>
<protein>
    <submittedName>
        <fullName evidence="2">Uncharacterized protein</fullName>
    </submittedName>
</protein>
<feature type="transmembrane region" description="Helical" evidence="1">
    <location>
        <begin position="83"/>
        <end position="106"/>
    </location>
</feature>
<name>A0ABQ1QDY7_9BACI</name>
<evidence type="ECO:0000313" key="3">
    <source>
        <dbReference type="Proteomes" id="UP000642571"/>
    </source>
</evidence>
<dbReference type="RefSeq" id="WP_188655492.1">
    <property type="nucleotide sequence ID" value="NZ_BMIN01000017.1"/>
</dbReference>
<evidence type="ECO:0000256" key="1">
    <source>
        <dbReference type="SAM" id="Phobius"/>
    </source>
</evidence>
<keyword evidence="1" id="KW-1133">Transmembrane helix</keyword>
<comment type="caution">
    <text evidence="2">The sequence shown here is derived from an EMBL/GenBank/DDBJ whole genome shotgun (WGS) entry which is preliminary data.</text>
</comment>
<keyword evidence="3" id="KW-1185">Reference proteome</keyword>
<keyword evidence="1" id="KW-0472">Membrane</keyword>
<feature type="transmembrane region" description="Helical" evidence="1">
    <location>
        <begin position="6"/>
        <end position="24"/>
    </location>
</feature>
<accession>A0ABQ1QDY7</accession>
<organism evidence="2 3">
    <name type="scientific">Pontibacillus salipaludis</name>
    <dbReference type="NCBI Taxonomy" id="1697394"/>
    <lineage>
        <taxon>Bacteria</taxon>
        <taxon>Bacillati</taxon>
        <taxon>Bacillota</taxon>
        <taxon>Bacilli</taxon>
        <taxon>Bacillales</taxon>
        <taxon>Bacillaceae</taxon>
        <taxon>Pontibacillus</taxon>
    </lineage>
</organism>
<dbReference type="EMBL" id="BMIN01000017">
    <property type="protein sequence ID" value="GGD22716.1"/>
    <property type="molecule type" value="Genomic_DNA"/>
</dbReference>
<feature type="transmembrane region" description="Helical" evidence="1">
    <location>
        <begin position="118"/>
        <end position="135"/>
    </location>
</feature>
<keyword evidence="1" id="KW-0812">Transmembrane</keyword>
<proteinExistence type="predicted"/>
<reference evidence="3" key="1">
    <citation type="journal article" date="2019" name="Int. J. Syst. Evol. Microbiol.">
        <title>The Global Catalogue of Microorganisms (GCM) 10K type strain sequencing project: providing services to taxonomists for standard genome sequencing and annotation.</title>
        <authorList>
            <consortium name="The Broad Institute Genomics Platform"/>
            <consortium name="The Broad Institute Genome Sequencing Center for Infectious Disease"/>
            <person name="Wu L."/>
            <person name="Ma J."/>
        </authorList>
    </citation>
    <scope>NUCLEOTIDE SEQUENCE [LARGE SCALE GENOMIC DNA]</scope>
    <source>
        <strain evidence="3">CGMCC 1.15353</strain>
    </source>
</reference>
<sequence>MFGFAGVIKLILSAFIILPVVSIIREGGYLIASHLLGASSSKVTVGCGPKVFNIGVFEVRRYYFMYSWCSYDSLKFDKKWAHIIIYSAPILSNIIVAIGVNALLAVDGIPMESFWTQFIFYAFYFVLFDFLPVYYPDGQPSNGRVIYDLVRHNKFPDFEKEGE</sequence>
<gene>
    <name evidence="2" type="ORF">GCM10011389_33140</name>
</gene>
<evidence type="ECO:0000313" key="2">
    <source>
        <dbReference type="EMBL" id="GGD22716.1"/>
    </source>
</evidence>